<evidence type="ECO:0000313" key="1">
    <source>
        <dbReference type="EMBL" id="KKB42929.1"/>
    </source>
</evidence>
<comment type="caution">
    <text evidence="1">The sequence shown here is derived from an EMBL/GenBank/DDBJ whole genome shotgun (WGS) entry which is preliminary data.</text>
</comment>
<dbReference type="Proteomes" id="UP000031563">
    <property type="component" value="Unassembled WGS sequence"/>
</dbReference>
<dbReference type="InterPro" id="IPR016977">
    <property type="entry name" value="ComGF"/>
</dbReference>
<sequence>MIFIGVAALFPFIYQSISLIDQELGEGRRSEWELFVIQLRKELHLSRSAEPKADKLTYLYGEDSISIEKYKQGVRRRVSGKGHEIMLQEVSSILFRQCGLSVCVQVLFVNGQREEAKLHVFDGEGL</sequence>
<organism evidence="1 2">
    <name type="scientific">Bacillus thermotolerans</name>
    <name type="common">Quasibacillus thermotolerans</name>
    <dbReference type="NCBI Taxonomy" id="1221996"/>
    <lineage>
        <taxon>Bacteria</taxon>
        <taxon>Bacillati</taxon>
        <taxon>Bacillota</taxon>
        <taxon>Bacilli</taxon>
        <taxon>Bacillales</taxon>
        <taxon>Bacillaceae</taxon>
        <taxon>Bacillus</taxon>
    </lineage>
</organism>
<dbReference type="AlphaFoldDB" id="A0A0F5IBF2"/>
<evidence type="ECO:0000313" key="2">
    <source>
        <dbReference type="Proteomes" id="UP000031563"/>
    </source>
</evidence>
<keyword evidence="2" id="KW-1185">Reference proteome</keyword>
<protein>
    <recommendedName>
        <fullName evidence="3">Competence protein ComGF</fullName>
    </recommendedName>
</protein>
<name>A0A0F5IBF2_BACTR</name>
<dbReference type="Pfam" id="PF15980">
    <property type="entry name" value="ComGF"/>
    <property type="match status" value="1"/>
</dbReference>
<evidence type="ECO:0008006" key="3">
    <source>
        <dbReference type="Google" id="ProtNLM"/>
    </source>
</evidence>
<dbReference type="STRING" id="1221996.QY95_03036"/>
<accession>A0A0F5IBF2</accession>
<dbReference type="EMBL" id="JWIR02000006">
    <property type="protein sequence ID" value="KKB42929.1"/>
    <property type="molecule type" value="Genomic_DNA"/>
</dbReference>
<gene>
    <name evidence="1" type="ORF">QY95_03036</name>
</gene>
<accession>A0A0F5HVK3</accession>
<proteinExistence type="predicted"/>
<reference evidence="1" key="1">
    <citation type="submission" date="2015-02" db="EMBL/GenBank/DDBJ databases">
        <title>Genome Assembly of Bacillaceae bacterium MTCC 8252.</title>
        <authorList>
            <person name="Verma A."/>
            <person name="Khatri I."/>
            <person name="Mual P."/>
            <person name="Subramanian S."/>
            <person name="Krishnamurthi S."/>
        </authorList>
    </citation>
    <scope>NUCLEOTIDE SEQUENCE [LARGE SCALE GENOMIC DNA]</scope>
    <source>
        <strain evidence="1">MTCC 8252</strain>
    </source>
</reference>
<dbReference type="NCBIfam" id="NF041002">
    <property type="entry name" value="pilin_ComGF"/>
    <property type="match status" value="1"/>
</dbReference>